<dbReference type="HOGENOM" id="CLU_1643796_0_0_1"/>
<evidence type="ECO:0000313" key="3">
    <source>
        <dbReference type="Proteomes" id="UP000008698"/>
    </source>
</evidence>
<gene>
    <name evidence="2" type="ORF">VDBG_02581</name>
</gene>
<feature type="signal peptide" evidence="1">
    <location>
        <begin position="1"/>
        <end position="19"/>
    </location>
</feature>
<dbReference type="Proteomes" id="UP000008698">
    <property type="component" value="Unassembled WGS sequence"/>
</dbReference>
<dbReference type="OrthoDB" id="5576103at2759"/>
<keyword evidence="2" id="KW-0430">Lectin</keyword>
<dbReference type="RefSeq" id="XP_003006442.1">
    <property type="nucleotide sequence ID" value="XM_003006396.1"/>
</dbReference>
<sequence length="165" mass="16649">MVKFSILTSVFALASAVSAQCGSGTPDARVTSSGSTFTATRGSSTVYSGTDYRAAIQAAVDSINSGQRVSVIASGSIGASTISIGSGKIFEGCGTINVSSRSGRGAIESVNTNNVQIPFLTMTGSPYFGLRFYGTSGLRLGRITMNLSAGLGIRSSPATAARPAS</sequence>
<dbReference type="KEGG" id="val:VDBG_02581"/>
<keyword evidence="1" id="KW-0732">Signal</keyword>
<reference evidence="3" key="1">
    <citation type="journal article" date="2011" name="PLoS Pathog.">
        <title>Comparative genomics yields insights into niche adaptation of plant vascular wilt pathogens.</title>
        <authorList>
            <person name="Klosterman S.J."/>
            <person name="Subbarao K.V."/>
            <person name="Kang S."/>
            <person name="Veronese P."/>
            <person name="Gold S.E."/>
            <person name="Thomma B.P.H.J."/>
            <person name="Chen Z."/>
            <person name="Henrissat B."/>
            <person name="Lee Y.-H."/>
            <person name="Park J."/>
            <person name="Garcia-Pedrajas M.D."/>
            <person name="Barbara D.J."/>
            <person name="Anchieta A."/>
            <person name="de Jonge R."/>
            <person name="Santhanam P."/>
            <person name="Maruthachalam K."/>
            <person name="Atallah Z."/>
            <person name="Amyotte S.G."/>
            <person name="Paz Z."/>
            <person name="Inderbitzin P."/>
            <person name="Hayes R.J."/>
            <person name="Heiman D.I."/>
            <person name="Young S."/>
            <person name="Zeng Q."/>
            <person name="Engels R."/>
            <person name="Galagan J."/>
            <person name="Cuomo C.A."/>
            <person name="Dobinson K.F."/>
            <person name="Ma L.-J."/>
        </authorList>
    </citation>
    <scope>NUCLEOTIDE SEQUENCE [LARGE SCALE GENOMIC DNA]</scope>
    <source>
        <strain evidence="3">VaMs.102 / ATCC MYA-4576 / FGSC 10136</strain>
    </source>
</reference>
<dbReference type="SUPFAM" id="SSF51126">
    <property type="entry name" value="Pectin lyase-like"/>
    <property type="match status" value="1"/>
</dbReference>
<dbReference type="eggNOG" id="ENOG502R351">
    <property type="taxonomic scope" value="Eukaryota"/>
</dbReference>
<evidence type="ECO:0000256" key="1">
    <source>
        <dbReference type="SAM" id="SignalP"/>
    </source>
</evidence>
<dbReference type="EMBL" id="DS985216">
    <property type="protein sequence ID" value="EEY16472.1"/>
    <property type="molecule type" value="Genomic_DNA"/>
</dbReference>
<organism evidence="3">
    <name type="scientific">Verticillium alfalfae (strain VaMs.102 / ATCC MYA-4576 / FGSC 10136)</name>
    <name type="common">Verticillium wilt of alfalfa</name>
    <name type="synonym">Verticillium albo-atrum</name>
    <dbReference type="NCBI Taxonomy" id="526221"/>
    <lineage>
        <taxon>Eukaryota</taxon>
        <taxon>Fungi</taxon>
        <taxon>Dikarya</taxon>
        <taxon>Ascomycota</taxon>
        <taxon>Pezizomycotina</taxon>
        <taxon>Sordariomycetes</taxon>
        <taxon>Hypocreomycetidae</taxon>
        <taxon>Glomerellales</taxon>
        <taxon>Plectosphaerellaceae</taxon>
        <taxon>Verticillium</taxon>
    </lineage>
</organism>
<accession>C9SE63</accession>
<dbReference type="AlphaFoldDB" id="C9SE63"/>
<protein>
    <submittedName>
        <fullName evidence="2">Ricin B lectin:Parallel beta-helix repeat</fullName>
    </submittedName>
</protein>
<keyword evidence="3" id="KW-1185">Reference proteome</keyword>
<dbReference type="OMA" id="QIPFLTM"/>
<name>C9SE63_VERA1</name>
<dbReference type="GeneID" id="9535656"/>
<evidence type="ECO:0000313" key="2">
    <source>
        <dbReference type="EMBL" id="EEY16472.1"/>
    </source>
</evidence>
<feature type="chain" id="PRO_5003000888" evidence="1">
    <location>
        <begin position="20"/>
        <end position="165"/>
    </location>
</feature>
<proteinExistence type="predicted"/>
<dbReference type="GO" id="GO:0030246">
    <property type="term" value="F:carbohydrate binding"/>
    <property type="evidence" value="ECO:0007669"/>
    <property type="project" value="UniProtKB-KW"/>
</dbReference>
<dbReference type="InterPro" id="IPR011050">
    <property type="entry name" value="Pectin_lyase_fold/virulence"/>
</dbReference>